<comment type="caution">
    <text evidence="1">The sequence shown here is derived from an EMBL/GenBank/DDBJ whole genome shotgun (WGS) entry which is preliminary data.</text>
</comment>
<gene>
    <name evidence="1" type="ORF">F931_01704</name>
</gene>
<dbReference type="HOGENOM" id="CLU_2730692_0_0_6"/>
<proteinExistence type="predicted"/>
<evidence type="ECO:0000313" key="2">
    <source>
        <dbReference type="Proteomes" id="UP000014024"/>
    </source>
</evidence>
<dbReference type="AlphaFoldDB" id="R8YHW1"/>
<sequence>MSDVLTGTQAVEILNDAFKDIGCKIELDDFDNLILLTITGCSKLQITRSRYSKRKNLEETITSLKRRLAEG</sequence>
<reference evidence="1 2" key="1">
    <citation type="submission" date="2013-02" db="EMBL/GenBank/DDBJ databases">
        <title>The Genome Sequence of Acinetobacter sp. ANC 4050.</title>
        <authorList>
            <consortium name="The Broad Institute Genome Sequencing Platform"/>
            <consortium name="The Broad Institute Genome Sequencing Center for Infectious Disease"/>
            <person name="Cerqueira G."/>
            <person name="Feldgarden M."/>
            <person name="Courvalin P."/>
            <person name="Perichon B."/>
            <person name="Grillot-Courvalin C."/>
            <person name="Clermont D."/>
            <person name="Rocha E."/>
            <person name="Yoon E.-J."/>
            <person name="Nemec A."/>
            <person name="Walker B."/>
            <person name="Young S.K."/>
            <person name="Zeng Q."/>
            <person name="Gargeya S."/>
            <person name="Fitzgerald M."/>
            <person name="Haas B."/>
            <person name="Abouelleil A."/>
            <person name="Alvarado L."/>
            <person name="Arachchi H.M."/>
            <person name="Berlin A.M."/>
            <person name="Chapman S.B."/>
            <person name="Dewar J."/>
            <person name="Goldberg J."/>
            <person name="Griggs A."/>
            <person name="Gujja S."/>
            <person name="Hansen M."/>
            <person name="Howarth C."/>
            <person name="Imamovic A."/>
            <person name="Larimer J."/>
            <person name="McCowan C."/>
            <person name="Murphy C."/>
            <person name="Neiman D."/>
            <person name="Pearson M."/>
            <person name="Priest M."/>
            <person name="Roberts A."/>
            <person name="Saif S."/>
            <person name="Shea T."/>
            <person name="Sisk P."/>
            <person name="Sykes S."/>
            <person name="Wortman J."/>
            <person name="Nusbaum C."/>
            <person name="Birren B."/>
        </authorList>
    </citation>
    <scope>NUCLEOTIDE SEQUENCE [LARGE SCALE GENOMIC DNA]</scope>
    <source>
        <strain evidence="1 2">ANC 4050</strain>
    </source>
</reference>
<name>R8YHW1_ACIPI</name>
<accession>R8YHW1</accession>
<dbReference type="EMBL" id="APQM01000007">
    <property type="protein sequence ID" value="EOQ68985.1"/>
    <property type="molecule type" value="Genomic_DNA"/>
</dbReference>
<dbReference type="PATRIC" id="fig|1217691.3.peg.1683"/>
<protein>
    <submittedName>
        <fullName evidence="1">Uncharacterized protein</fullName>
    </submittedName>
</protein>
<dbReference type="RefSeq" id="WP_016141699.1">
    <property type="nucleotide sequence ID" value="NZ_KB976987.1"/>
</dbReference>
<organism evidence="1 2">
    <name type="scientific">Acinetobacter pittii ANC 4050</name>
    <dbReference type="NCBI Taxonomy" id="1217691"/>
    <lineage>
        <taxon>Bacteria</taxon>
        <taxon>Pseudomonadati</taxon>
        <taxon>Pseudomonadota</taxon>
        <taxon>Gammaproteobacteria</taxon>
        <taxon>Moraxellales</taxon>
        <taxon>Moraxellaceae</taxon>
        <taxon>Acinetobacter</taxon>
        <taxon>Acinetobacter calcoaceticus/baumannii complex</taxon>
    </lineage>
</organism>
<dbReference type="Proteomes" id="UP000014024">
    <property type="component" value="Unassembled WGS sequence"/>
</dbReference>
<evidence type="ECO:0000313" key="1">
    <source>
        <dbReference type="EMBL" id="EOQ68985.1"/>
    </source>
</evidence>